<dbReference type="EMBL" id="LAZR01000319">
    <property type="protein sequence ID" value="KKN74862.1"/>
    <property type="molecule type" value="Genomic_DNA"/>
</dbReference>
<gene>
    <name evidence="1" type="ORF">LCGC14_0386110</name>
</gene>
<accession>A0A0F9TJ11</accession>
<protein>
    <submittedName>
        <fullName evidence="1">Uncharacterized protein</fullName>
    </submittedName>
</protein>
<dbReference type="AlphaFoldDB" id="A0A0F9TJ11"/>
<reference evidence="1" key="1">
    <citation type="journal article" date="2015" name="Nature">
        <title>Complex archaea that bridge the gap between prokaryotes and eukaryotes.</title>
        <authorList>
            <person name="Spang A."/>
            <person name="Saw J.H."/>
            <person name="Jorgensen S.L."/>
            <person name="Zaremba-Niedzwiedzka K."/>
            <person name="Martijn J."/>
            <person name="Lind A.E."/>
            <person name="van Eijk R."/>
            <person name="Schleper C."/>
            <person name="Guy L."/>
            <person name="Ettema T.J."/>
        </authorList>
    </citation>
    <scope>NUCLEOTIDE SEQUENCE</scope>
</reference>
<proteinExistence type="predicted"/>
<comment type="caution">
    <text evidence="1">The sequence shown here is derived from an EMBL/GenBank/DDBJ whole genome shotgun (WGS) entry which is preliminary data.</text>
</comment>
<name>A0A0F9TJ11_9ZZZZ</name>
<sequence length="319" mass="35070">MSVPSRVILRGVFSEPTLFSTLNSDAVWSRGSLSPYFQKSTTGWLANLYGGVQTGDDFASIPIEVNELRIPDFKAAQWTYNLTNAEVYGINMVIWAHDPNDPSKRIEITQAPSHADLAKAAGWNKHILDTSVTQFFFYGENTTGTDLTAGTQYTWDQFQADVLFSNWTIYRISLEYGWYSTGTFEDAWVADIKLNGQVIPLKPDSGGTGRIGRRWVTGSSAIAHALAPKTPFELLSVVLHLNAAATQETFTVTVDAGRAASVYDTLLYSKAMAGVADIVREWTGGLALKEDDEVDSAWTNTDGKTYGLTVTYRTVFEGA</sequence>
<organism evidence="1">
    <name type="scientific">marine sediment metagenome</name>
    <dbReference type="NCBI Taxonomy" id="412755"/>
    <lineage>
        <taxon>unclassified sequences</taxon>
        <taxon>metagenomes</taxon>
        <taxon>ecological metagenomes</taxon>
    </lineage>
</organism>
<evidence type="ECO:0000313" key="1">
    <source>
        <dbReference type="EMBL" id="KKN74862.1"/>
    </source>
</evidence>